<keyword evidence="13" id="KW-1208">Phospholipid metabolism</keyword>
<evidence type="ECO:0000256" key="3">
    <source>
        <dbReference type="ARBA" id="ARBA00010441"/>
    </source>
</evidence>
<evidence type="ECO:0000256" key="2">
    <source>
        <dbReference type="ARBA" id="ARBA00005042"/>
    </source>
</evidence>
<dbReference type="EC" id="2.7.8.5" evidence="4"/>
<feature type="transmembrane region" description="Helical" evidence="16">
    <location>
        <begin position="132"/>
        <end position="150"/>
    </location>
</feature>
<dbReference type="PANTHER" id="PTHR14269">
    <property type="entry name" value="CDP-DIACYLGLYCEROL--GLYCEROL-3-PHOSPHATE 3-PHOSPHATIDYLTRANSFERASE-RELATED"/>
    <property type="match status" value="1"/>
</dbReference>
<comment type="similarity">
    <text evidence="3 15">Belongs to the CDP-alcohol phosphatidyltransferase class-I family.</text>
</comment>
<evidence type="ECO:0000256" key="16">
    <source>
        <dbReference type="SAM" id="Phobius"/>
    </source>
</evidence>
<name>A0ABS5C1V5_9BACT</name>
<protein>
    <recommendedName>
        <fullName evidence="5">CDP-diacylglycerol--glycerol-3-phosphate 3-phosphatidyltransferase</fullName>
        <ecNumber evidence="4">2.7.8.5</ecNumber>
    </recommendedName>
</protein>
<dbReference type="PROSITE" id="PS00379">
    <property type="entry name" value="CDP_ALCOHOL_P_TRANSF"/>
    <property type="match status" value="1"/>
</dbReference>
<sequence length="194" mass="20889">MSAPPVPESLLNAPNLLSFARVPLAVVLFACIVHGAWLAGLVVFLVATATDWLDGWWARKYGPLTLVGRNLDPLTDKVLVCGTFIYLIPVEPAGIDPWMVTVVVCRELLVTGIRGMVEATGKKFGADWFGKLKMALQCAVLIGVLLIRWLDTLPGTADVLAVLTPVQRVLLWAMLAATVGSGAQYVVKAAKLLR</sequence>
<organism evidence="17 18">
    <name type="scientific">Gemmata palustris</name>
    <dbReference type="NCBI Taxonomy" id="2822762"/>
    <lineage>
        <taxon>Bacteria</taxon>
        <taxon>Pseudomonadati</taxon>
        <taxon>Planctomycetota</taxon>
        <taxon>Planctomycetia</taxon>
        <taxon>Gemmatales</taxon>
        <taxon>Gemmataceae</taxon>
        <taxon>Gemmata</taxon>
    </lineage>
</organism>
<evidence type="ECO:0000313" key="17">
    <source>
        <dbReference type="EMBL" id="MBP3959098.1"/>
    </source>
</evidence>
<comment type="catalytic activity">
    <reaction evidence="14">
        <text>a CDP-1,2-diacyl-sn-glycerol + sn-glycerol 3-phosphate = a 1,2-diacyl-sn-glycero-3-phospho-(1'-sn-glycero-3'-phosphate) + CMP + H(+)</text>
        <dbReference type="Rhea" id="RHEA:12593"/>
        <dbReference type="ChEBI" id="CHEBI:15378"/>
        <dbReference type="ChEBI" id="CHEBI:57597"/>
        <dbReference type="ChEBI" id="CHEBI:58332"/>
        <dbReference type="ChEBI" id="CHEBI:60110"/>
        <dbReference type="ChEBI" id="CHEBI:60377"/>
        <dbReference type="EC" id="2.7.8.5"/>
    </reaction>
</comment>
<feature type="transmembrane region" description="Helical" evidence="16">
    <location>
        <begin position="20"/>
        <end position="47"/>
    </location>
</feature>
<evidence type="ECO:0000256" key="11">
    <source>
        <dbReference type="ARBA" id="ARBA00023136"/>
    </source>
</evidence>
<evidence type="ECO:0000256" key="9">
    <source>
        <dbReference type="ARBA" id="ARBA00022989"/>
    </source>
</evidence>
<dbReference type="InterPro" id="IPR048254">
    <property type="entry name" value="CDP_ALCOHOL_P_TRANSF_CS"/>
</dbReference>
<evidence type="ECO:0000256" key="4">
    <source>
        <dbReference type="ARBA" id="ARBA00013170"/>
    </source>
</evidence>
<keyword evidence="6" id="KW-0444">Lipid biosynthesis</keyword>
<dbReference type="EMBL" id="JAGKQQ010000001">
    <property type="protein sequence ID" value="MBP3959098.1"/>
    <property type="molecule type" value="Genomic_DNA"/>
</dbReference>
<reference evidence="17 18" key="1">
    <citation type="submission" date="2021-04" db="EMBL/GenBank/DDBJ databases">
        <authorList>
            <person name="Ivanova A."/>
        </authorList>
    </citation>
    <scope>NUCLEOTIDE SEQUENCE [LARGE SCALE GENOMIC DNA]</scope>
    <source>
        <strain evidence="17 18">G18</strain>
    </source>
</reference>
<evidence type="ECO:0000256" key="14">
    <source>
        <dbReference type="ARBA" id="ARBA00048586"/>
    </source>
</evidence>
<evidence type="ECO:0000256" key="13">
    <source>
        <dbReference type="ARBA" id="ARBA00023264"/>
    </source>
</evidence>
<keyword evidence="12" id="KW-0594">Phospholipid biosynthesis</keyword>
<evidence type="ECO:0000256" key="7">
    <source>
        <dbReference type="ARBA" id="ARBA00022679"/>
    </source>
</evidence>
<dbReference type="InterPro" id="IPR050324">
    <property type="entry name" value="CDP-alcohol_PTase-I"/>
</dbReference>
<keyword evidence="10" id="KW-0443">Lipid metabolism</keyword>
<keyword evidence="11 16" id="KW-0472">Membrane</keyword>
<keyword evidence="18" id="KW-1185">Reference proteome</keyword>
<evidence type="ECO:0000256" key="10">
    <source>
        <dbReference type="ARBA" id="ARBA00023098"/>
    </source>
</evidence>
<evidence type="ECO:0000256" key="1">
    <source>
        <dbReference type="ARBA" id="ARBA00004141"/>
    </source>
</evidence>
<dbReference type="PANTHER" id="PTHR14269:SF62">
    <property type="entry name" value="CDP-DIACYLGLYCEROL--GLYCEROL-3-PHOSPHATE 3-PHOSPHATIDYLTRANSFERASE 1, CHLOROPLASTIC"/>
    <property type="match status" value="1"/>
</dbReference>
<keyword evidence="8 16" id="KW-0812">Transmembrane</keyword>
<comment type="caution">
    <text evidence="17">The sequence shown here is derived from an EMBL/GenBank/DDBJ whole genome shotgun (WGS) entry which is preliminary data.</text>
</comment>
<evidence type="ECO:0000313" key="18">
    <source>
        <dbReference type="Proteomes" id="UP000676565"/>
    </source>
</evidence>
<dbReference type="InterPro" id="IPR004570">
    <property type="entry name" value="Phosphatidylglycerol_P_synth"/>
</dbReference>
<evidence type="ECO:0000256" key="5">
    <source>
        <dbReference type="ARBA" id="ARBA00014944"/>
    </source>
</evidence>
<keyword evidence="7 15" id="KW-0808">Transferase</keyword>
<evidence type="ECO:0000256" key="6">
    <source>
        <dbReference type="ARBA" id="ARBA00022516"/>
    </source>
</evidence>
<accession>A0ABS5C1V5</accession>
<feature type="transmembrane region" description="Helical" evidence="16">
    <location>
        <begin position="170"/>
        <end position="187"/>
    </location>
</feature>
<keyword evidence="9 16" id="KW-1133">Transmembrane helix</keyword>
<evidence type="ECO:0000256" key="8">
    <source>
        <dbReference type="ARBA" id="ARBA00022692"/>
    </source>
</evidence>
<comment type="pathway">
    <text evidence="2">Phospholipid metabolism; phosphatidylglycerol biosynthesis; phosphatidylglycerol from CDP-diacylglycerol: step 1/2.</text>
</comment>
<dbReference type="Proteomes" id="UP000676565">
    <property type="component" value="Unassembled WGS sequence"/>
</dbReference>
<dbReference type="RefSeq" id="WP_210659625.1">
    <property type="nucleotide sequence ID" value="NZ_JAGKQQ010000001.1"/>
</dbReference>
<dbReference type="InterPro" id="IPR000462">
    <property type="entry name" value="CDP-OH_P_trans"/>
</dbReference>
<gene>
    <name evidence="17" type="ORF">J8F10_27960</name>
</gene>
<comment type="subcellular location">
    <subcellularLocation>
        <location evidence="1">Membrane</location>
        <topology evidence="1">Multi-pass membrane protein</topology>
    </subcellularLocation>
</comment>
<evidence type="ECO:0000256" key="15">
    <source>
        <dbReference type="RuleBase" id="RU003750"/>
    </source>
</evidence>
<dbReference type="PIRSF" id="PIRSF000847">
    <property type="entry name" value="Phos_ph_gly_syn"/>
    <property type="match status" value="1"/>
</dbReference>
<dbReference type="Pfam" id="PF01066">
    <property type="entry name" value="CDP-OH_P_transf"/>
    <property type="match status" value="1"/>
</dbReference>
<proteinExistence type="inferred from homology"/>
<dbReference type="InterPro" id="IPR043130">
    <property type="entry name" value="CDP-OH_PTrfase_TM_dom"/>
</dbReference>
<dbReference type="Gene3D" id="1.20.120.1760">
    <property type="match status" value="1"/>
</dbReference>
<evidence type="ECO:0000256" key="12">
    <source>
        <dbReference type="ARBA" id="ARBA00023209"/>
    </source>
</evidence>